<comment type="caution">
    <text evidence="1">The sequence shown here is derived from an EMBL/GenBank/DDBJ whole genome shotgun (WGS) entry which is preliminary data.</text>
</comment>
<organism evidence="1 2">
    <name type="scientific">Cyanobium usitatum str. Tous</name>
    <dbReference type="NCBI Taxonomy" id="2116684"/>
    <lineage>
        <taxon>Bacteria</taxon>
        <taxon>Bacillati</taxon>
        <taxon>Cyanobacteriota</taxon>
        <taxon>Cyanophyceae</taxon>
        <taxon>Synechococcales</taxon>
        <taxon>Prochlorococcaceae</taxon>
        <taxon>Cyanobium</taxon>
    </lineage>
</organism>
<proteinExistence type="predicted"/>
<keyword evidence="2" id="KW-1185">Reference proteome</keyword>
<name>A0A2P7MZK6_9CYAN</name>
<sequence>MISQQQRNGFPLLPLQPSGGPVDLELIKSLREDGVLASLELIATDTSGGSRQSGQSFDPIAALAGFSARNGRPCP</sequence>
<dbReference type="RefSeq" id="WP_106502150.1">
    <property type="nucleotide sequence ID" value="NZ_PXXO01000003.1"/>
</dbReference>
<dbReference type="AlphaFoldDB" id="A0A2P7MZK6"/>
<accession>A0A2P7MZK6</accession>
<evidence type="ECO:0000313" key="2">
    <source>
        <dbReference type="Proteomes" id="UP000243002"/>
    </source>
</evidence>
<dbReference type="EMBL" id="PXXO01000003">
    <property type="protein sequence ID" value="PSJ06644.1"/>
    <property type="molecule type" value="Genomic_DNA"/>
</dbReference>
<gene>
    <name evidence="1" type="ORF">C7K55_04150</name>
</gene>
<protein>
    <submittedName>
        <fullName evidence="1">Uncharacterized protein</fullName>
    </submittedName>
</protein>
<dbReference type="Proteomes" id="UP000243002">
    <property type="component" value="Unassembled WGS sequence"/>
</dbReference>
<evidence type="ECO:0000313" key="1">
    <source>
        <dbReference type="EMBL" id="PSJ06644.1"/>
    </source>
</evidence>
<reference evidence="1 2" key="1">
    <citation type="journal article" date="2018" name="Environ. Microbiol.">
        <title>Ecological and genomic features of two widespread freshwater picocyanobacteria.</title>
        <authorList>
            <person name="Cabello-Yeves P.J."/>
            <person name="Picazo A."/>
            <person name="Camacho A."/>
            <person name="Callieri C."/>
            <person name="Rosselli R."/>
            <person name="Roda-Garcia J.J."/>
            <person name="Coutinho F.H."/>
            <person name="Rodriguez-Valera F."/>
        </authorList>
    </citation>
    <scope>NUCLEOTIDE SEQUENCE [LARGE SCALE GENOMIC DNA]</scope>
    <source>
        <strain evidence="1 2">Tous</strain>
    </source>
</reference>
<dbReference type="OrthoDB" id="560340at2"/>